<gene>
    <name evidence="2" type="ORF">JG688_00015144</name>
</gene>
<sequence>MGRAHKMAHINAKTADHARMEDEARREEASRLPRAQTRSQKAHARVTGTQFQSPPASHEKGAEEEAGVSDKAEGEREKSEEADRQDAEEGGGEDDDVEVRNERGDAGETKVTTAQPYSKGNITGRCRQGKKGSVFGVEGEDLVYVPQFQSQPNSWASLEVCLKEYKDAMQQKIVVHKMIRTSRCNVDLCRQVRYQGCPDTEIPLVLSDLEPYQRKYIWDVSEGEQH</sequence>
<dbReference type="AlphaFoldDB" id="A0A8J5IAP6"/>
<evidence type="ECO:0000313" key="3">
    <source>
        <dbReference type="Proteomes" id="UP000709295"/>
    </source>
</evidence>
<name>A0A8J5IAP6_9STRA</name>
<comment type="caution">
    <text evidence="2">The sequence shown here is derived from an EMBL/GenBank/DDBJ whole genome shotgun (WGS) entry which is preliminary data.</text>
</comment>
<proteinExistence type="predicted"/>
<feature type="compositionally biased region" description="Acidic residues" evidence="1">
    <location>
        <begin position="88"/>
        <end position="97"/>
    </location>
</feature>
<protein>
    <submittedName>
        <fullName evidence="2">Uncharacterized protein</fullName>
    </submittedName>
</protein>
<accession>A0A8J5IAP6</accession>
<feature type="compositionally biased region" description="Basic and acidic residues" evidence="1">
    <location>
        <begin position="98"/>
        <end position="108"/>
    </location>
</feature>
<evidence type="ECO:0000256" key="1">
    <source>
        <dbReference type="SAM" id="MobiDB-lite"/>
    </source>
</evidence>
<feature type="compositionally biased region" description="Polar residues" evidence="1">
    <location>
        <begin position="110"/>
        <end position="121"/>
    </location>
</feature>
<evidence type="ECO:0000313" key="2">
    <source>
        <dbReference type="EMBL" id="KAG6948327.1"/>
    </source>
</evidence>
<dbReference type="EMBL" id="JAENGY010001575">
    <property type="protein sequence ID" value="KAG6948327.1"/>
    <property type="molecule type" value="Genomic_DNA"/>
</dbReference>
<organism evidence="2 3">
    <name type="scientific">Phytophthora aleatoria</name>
    <dbReference type="NCBI Taxonomy" id="2496075"/>
    <lineage>
        <taxon>Eukaryota</taxon>
        <taxon>Sar</taxon>
        <taxon>Stramenopiles</taxon>
        <taxon>Oomycota</taxon>
        <taxon>Peronosporomycetes</taxon>
        <taxon>Peronosporales</taxon>
        <taxon>Peronosporaceae</taxon>
        <taxon>Phytophthora</taxon>
    </lineage>
</organism>
<feature type="compositionally biased region" description="Basic and acidic residues" evidence="1">
    <location>
        <begin position="14"/>
        <end position="31"/>
    </location>
</feature>
<keyword evidence="3" id="KW-1185">Reference proteome</keyword>
<feature type="compositionally biased region" description="Basic and acidic residues" evidence="1">
    <location>
        <begin position="57"/>
        <end position="87"/>
    </location>
</feature>
<feature type="region of interest" description="Disordered" evidence="1">
    <location>
        <begin position="1"/>
        <end position="125"/>
    </location>
</feature>
<dbReference type="Proteomes" id="UP000709295">
    <property type="component" value="Unassembled WGS sequence"/>
</dbReference>
<reference evidence="2" key="1">
    <citation type="submission" date="2021-01" db="EMBL/GenBank/DDBJ databases">
        <title>Phytophthora aleatoria, a newly-described species from Pinus radiata is distinct from Phytophthora cactorum isolates based on comparative genomics.</title>
        <authorList>
            <person name="Mcdougal R."/>
            <person name="Panda P."/>
            <person name="Williams N."/>
            <person name="Studholme D.J."/>
        </authorList>
    </citation>
    <scope>NUCLEOTIDE SEQUENCE</scope>
    <source>
        <strain evidence="2">NZFS 4037</strain>
    </source>
</reference>